<evidence type="ECO:0000259" key="3">
    <source>
        <dbReference type="Pfam" id="PF07833"/>
    </source>
</evidence>
<evidence type="ECO:0000313" key="5">
    <source>
        <dbReference type="Proteomes" id="UP001198242"/>
    </source>
</evidence>
<dbReference type="InterPro" id="IPR008965">
    <property type="entry name" value="CBM2/CBM3_carb-bd_dom_sf"/>
</dbReference>
<proteinExistence type="predicted"/>
<dbReference type="InterPro" id="IPR012854">
    <property type="entry name" value="Cu_amine_oxidase-like_N"/>
</dbReference>
<protein>
    <recommendedName>
        <fullName evidence="3">Copper amine oxidase-like N-terminal domain-containing protein</fullName>
    </recommendedName>
</protein>
<feature type="region of interest" description="Disordered" evidence="1">
    <location>
        <begin position="333"/>
        <end position="381"/>
    </location>
</feature>
<accession>A0AAE3DXP0</accession>
<organism evidence="4 5">
    <name type="scientific">Hominilimicola fabiformis</name>
    <dbReference type="NCBI Taxonomy" id="2885356"/>
    <lineage>
        <taxon>Bacteria</taxon>
        <taxon>Bacillati</taxon>
        <taxon>Bacillota</taxon>
        <taxon>Clostridia</taxon>
        <taxon>Eubacteriales</taxon>
        <taxon>Oscillospiraceae</taxon>
        <taxon>Hominilimicola</taxon>
    </lineage>
</organism>
<comment type="caution">
    <text evidence="4">The sequence shown here is derived from an EMBL/GenBank/DDBJ whole genome shotgun (WGS) entry which is preliminary data.</text>
</comment>
<dbReference type="CDD" id="cd08547">
    <property type="entry name" value="Type_II_cohesin"/>
    <property type="match status" value="1"/>
</dbReference>
<dbReference type="Gene3D" id="2.60.40.680">
    <property type="match status" value="1"/>
</dbReference>
<dbReference type="EMBL" id="JAJEQM010000003">
    <property type="protein sequence ID" value="MCC2209823.1"/>
    <property type="molecule type" value="Genomic_DNA"/>
</dbReference>
<gene>
    <name evidence="4" type="ORF">LKE05_03300</name>
</gene>
<evidence type="ECO:0000313" key="4">
    <source>
        <dbReference type="EMBL" id="MCC2209823.1"/>
    </source>
</evidence>
<feature type="domain" description="Copper amine oxidase-like N-terminal" evidence="3">
    <location>
        <begin position="33"/>
        <end position="161"/>
    </location>
</feature>
<keyword evidence="2" id="KW-0732">Signal</keyword>
<dbReference type="RefSeq" id="WP_308455924.1">
    <property type="nucleotide sequence ID" value="NZ_JAJEQM010000003.1"/>
</dbReference>
<dbReference type="GO" id="GO:0030246">
    <property type="term" value="F:carbohydrate binding"/>
    <property type="evidence" value="ECO:0007669"/>
    <property type="project" value="InterPro"/>
</dbReference>
<sequence>MKKQILSISLAAALAVSCTGIAMAEDKTPTVFVNQGQIFFDDQAPVILGEGTTLVPARGVFEAMGAKVEWKEDTRTVDVTSSDNKTLIRLTIDDSTMKVFDVSGVFGALMSGQDFVAPENDVTLDVAPQIISDRTMIPLRAISEALDADVQWNGEDYTINITTANAPSADAGVPALSLSADKLTAAKDEEVVLSVNAENLPTEKFVSGVTATVKYDPTAFEFVKAELVNGDNVIEGAIGAANPEFTYGYVKAASITVNAETAVTADGAVMKLTFKSLTGEKGSFQLSNGYNTKLGFNTSLLVDSVSNVGNKSVQYEGDDLKISQAEVVINGTDTPAETVKPTATADPTATVAPEATADPSATVAPTKAPAETAAPTATPAA</sequence>
<feature type="compositionally biased region" description="Low complexity" evidence="1">
    <location>
        <begin position="338"/>
        <end position="381"/>
    </location>
</feature>
<keyword evidence="5" id="KW-1185">Reference proteome</keyword>
<dbReference type="SUPFAM" id="SSF49384">
    <property type="entry name" value="Carbohydrate-binding domain"/>
    <property type="match status" value="1"/>
</dbReference>
<evidence type="ECO:0000256" key="1">
    <source>
        <dbReference type="SAM" id="MobiDB-lite"/>
    </source>
</evidence>
<dbReference type="PROSITE" id="PS51257">
    <property type="entry name" value="PROKAR_LIPOPROTEIN"/>
    <property type="match status" value="1"/>
</dbReference>
<evidence type="ECO:0000256" key="2">
    <source>
        <dbReference type="SAM" id="SignalP"/>
    </source>
</evidence>
<name>A0AAE3DXP0_9FIRM</name>
<dbReference type="Proteomes" id="UP001198242">
    <property type="component" value="Unassembled WGS sequence"/>
</dbReference>
<reference evidence="4 5" key="1">
    <citation type="submission" date="2021-10" db="EMBL/GenBank/DDBJ databases">
        <title>Anaerobic single-cell dispensing facilitates the cultivation of human gut bacteria.</title>
        <authorList>
            <person name="Afrizal A."/>
        </authorList>
    </citation>
    <scope>NUCLEOTIDE SEQUENCE [LARGE SCALE GENOMIC DNA]</scope>
    <source>
        <strain evidence="4 5">CLA-AA-H232</strain>
    </source>
</reference>
<dbReference type="SUPFAM" id="SSF55383">
    <property type="entry name" value="Copper amine oxidase, domain N"/>
    <property type="match status" value="1"/>
</dbReference>
<feature type="signal peptide" evidence="2">
    <location>
        <begin position="1"/>
        <end position="24"/>
    </location>
</feature>
<dbReference type="Gene3D" id="3.30.457.10">
    <property type="entry name" value="Copper amine oxidase-like, N-terminal domain"/>
    <property type="match status" value="1"/>
</dbReference>
<dbReference type="AlphaFoldDB" id="A0AAE3DXP0"/>
<feature type="chain" id="PRO_5042158640" description="Copper amine oxidase-like N-terminal domain-containing protein" evidence="2">
    <location>
        <begin position="25"/>
        <end position="381"/>
    </location>
</feature>
<dbReference type="InterPro" id="IPR036582">
    <property type="entry name" value="Mao_N_sf"/>
</dbReference>
<dbReference type="Pfam" id="PF07833">
    <property type="entry name" value="Cu_amine_oxidN1"/>
    <property type="match status" value="1"/>
</dbReference>